<dbReference type="AlphaFoldDB" id="A6J9Y9"/>
<accession>A6J9Y9</accession>
<evidence type="ECO:0000313" key="2">
    <source>
        <dbReference type="Proteomes" id="UP000234681"/>
    </source>
</evidence>
<proteinExistence type="predicted"/>
<dbReference type="RGD" id="1312037">
    <property type="gene designation" value="Psenen"/>
</dbReference>
<protein>
    <submittedName>
        <fullName evidence="1">Presenilin enhancer 2 homolog (C. elegans), isoform CRA_b</fullName>
    </submittedName>
</protein>
<organism evidence="1 2">
    <name type="scientific">Rattus norvegicus</name>
    <name type="common">Rat</name>
    <dbReference type="NCBI Taxonomy" id="10116"/>
    <lineage>
        <taxon>Eukaryota</taxon>
        <taxon>Metazoa</taxon>
        <taxon>Chordata</taxon>
        <taxon>Craniata</taxon>
        <taxon>Vertebrata</taxon>
        <taxon>Euteleostomi</taxon>
        <taxon>Mammalia</taxon>
        <taxon>Eutheria</taxon>
        <taxon>Euarchontoglires</taxon>
        <taxon>Glires</taxon>
        <taxon>Rodentia</taxon>
        <taxon>Myomorpha</taxon>
        <taxon>Muroidea</taxon>
        <taxon>Muridae</taxon>
        <taxon>Murinae</taxon>
        <taxon>Rattus</taxon>
    </lineage>
</organism>
<evidence type="ECO:0000313" key="3">
    <source>
        <dbReference type="RGD" id="1312037"/>
    </source>
</evidence>
<evidence type="ECO:0000313" key="1">
    <source>
        <dbReference type="EMBL" id="EDM07745.1"/>
    </source>
</evidence>
<sequence>MGLDSWWICISAFSLVGQHFLVLQRGLLRSSLHRAEPNQRLCLALSCGLPLLGDCSHHLDHHLPDLPAPLGCSWGLPLLHHSPGHSLTTSRAVLSPRMGFSVLSFLSDPEDICFPFPICSNKGP</sequence>
<reference evidence="1 2" key="1">
    <citation type="submission" date="2005-09" db="EMBL/GenBank/DDBJ databases">
        <authorList>
            <person name="Mural R.J."/>
            <person name="Li P.W."/>
            <person name="Adams M.D."/>
            <person name="Amanatides P.G."/>
            <person name="Baden-Tillson H."/>
            <person name="Barnstead M."/>
            <person name="Chin S.H."/>
            <person name="Dew I."/>
            <person name="Evans C.A."/>
            <person name="Ferriera S."/>
            <person name="Flanigan M."/>
            <person name="Fosler C."/>
            <person name="Glodek A."/>
            <person name="Gu Z."/>
            <person name="Holt R.A."/>
            <person name="Jennings D."/>
            <person name="Kraft C.L."/>
            <person name="Lu F."/>
            <person name="Nguyen T."/>
            <person name="Nusskern D.R."/>
            <person name="Pfannkoch C.M."/>
            <person name="Sitter C."/>
            <person name="Sutton G.G."/>
            <person name="Venter J.C."/>
            <person name="Wang Z."/>
            <person name="Woodage T."/>
            <person name="Zheng X.H."/>
            <person name="Zhong F."/>
        </authorList>
    </citation>
    <scope>NUCLEOTIDE SEQUENCE [LARGE SCALE GENOMIC DNA]</scope>
    <source>
        <strain>BN</strain>
        <strain evidence="2">Sprague-Dawley</strain>
    </source>
</reference>
<name>A6J9Y9_RAT</name>
<dbReference type="Proteomes" id="UP000234681">
    <property type="component" value="Chromosome 1"/>
</dbReference>
<dbReference type="EMBL" id="CH473979">
    <property type="protein sequence ID" value="EDM07745.1"/>
    <property type="molecule type" value="Genomic_DNA"/>
</dbReference>
<gene>
    <name evidence="1 3" type="primary">Psenen</name>
    <name evidence="1" type="ORF">rCG_54359</name>
</gene>